<evidence type="ECO:0000256" key="1">
    <source>
        <dbReference type="ARBA" id="ARBA00022833"/>
    </source>
</evidence>
<dbReference type="InterPro" id="IPR024403">
    <property type="entry name" value="DHOase_cat"/>
</dbReference>
<dbReference type="EMBL" id="MN079193">
    <property type="protein sequence ID" value="QEA07009.1"/>
    <property type="molecule type" value="Genomic_DNA"/>
</dbReference>
<dbReference type="GO" id="GO:0004151">
    <property type="term" value="F:dihydroorotase activity"/>
    <property type="evidence" value="ECO:0007669"/>
    <property type="project" value="InterPro"/>
</dbReference>
<proteinExistence type="predicted"/>
<evidence type="ECO:0000259" key="3">
    <source>
        <dbReference type="Pfam" id="PF07969"/>
    </source>
</evidence>
<gene>
    <name evidence="5" type="primary">pyrC'_1</name>
    <name evidence="5" type="ORF">KBTEX_03353</name>
</gene>
<dbReference type="GO" id="GO:0004038">
    <property type="term" value="F:allantoinase activity"/>
    <property type="evidence" value="ECO:0007669"/>
    <property type="project" value="TreeGrafter"/>
</dbReference>
<feature type="domain" description="Dihydroorotase catalytic" evidence="4">
    <location>
        <begin position="50"/>
        <end position="238"/>
    </location>
</feature>
<dbReference type="InterPro" id="IPR011059">
    <property type="entry name" value="Metal-dep_hydrolase_composite"/>
</dbReference>
<protein>
    <submittedName>
        <fullName evidence="5">Dihydroorotase-like protein</fullName>
    </submittedName>
</protein>
<dbReference type="NCBIfam" id="TIGR00857">
    <property type="entry name" value="pyrC_multi"/>
    <property type="match status" value="1"/>
</dbReference>
<dbReference type="GO" id="GO:0046872">
    <property type="term" value="F:metal ion binding"/>
    <property type="evidence" value="ECO:0007669"/>
    <property type="project" value="InterPro"/>
</dbReference>
<dbReference type="Gene3D" id="3.20.20.140">
    <property type="entry name" value="Metal-dependent hydrolases"/>
    <property type="match status" value="1"/>
</dbReference>
<dbReference type="CDD" id="cd01317">
    <property type="entry name" value="DHOase_IIa"/>
    <property type="match status" value="1"/>
</dbReference>
<dbReference type="NCBIfam" id="NF005791">
    <property type="entry name" value="PRK07627.1"/>
    <property type="match status" value="1"/>
</dbReference>
<dbReference type="InterPro" id="IPR032466">
    <property type="entry name" value="Metal_Hydrolase"/>
</dbReference>
<sequence length="429" mass="44302">MRILIRGGRIIDPRSGMDRTGDLAVSDGHVAHCGDVPDTFAADEIFEAAGHIVCPGLIDLGARLGRPGPEHPDTIAGEAHAAAAGGITTLVCPPDTDPLIDAPPVAELIHRRAGEAGGARVLPVGALTRGLAGEQLAEMATLRAAGCPAVGDGGRPVADTLVLRRALAYAATFGLPAMITPLDPYLGTAGCAHEGAVATRLGLPGVPTAAETAGIARCLALAAEGEADVHFSHLSTAEALTLLRQARADGARVSADVTLAQLFFTEQDLTGYDARFNLRPPLRTLADREALRRAVATGDIGVICSGHHPLGGDAKDGPFATTSPGASGVDTFLPLLLRLVETEVLSLADAIARATSGPAAVLGLDTGTLAPGAPADVCVFDPDAVWWCRRETLRSRGRNSPFLGWEMTGRVRYTLVDGRLVHRDDAATA</sequence>
<evidence type="ECO:0000313" key="5">
    <source>
        <dbReference type="EMBL" id="QEA07009.1"/>
    </source>
</evidence>
<dbReference type="PANTHER" id="PTHR43668:SF2">
    <property type="entry name" value="ALLANTOINASE"/>
    <property type="match status" value="1"/>
</dbReference>
<keyword evidence="2" id="KW-0665">Pyrimidine biosynthesis</keyword>
<evidence type="ECO:0000259" key="4">
    <source>
        <dbReference type="Pfam" id="PF12890"/>
    </source>
</evidence>
<dbReference type="AlphaFoldDB" id="A0A5B8RD91"/>
<dbReference type="GO" id="GO:0006221">
    <property type="term" value="P:pyrimidine nucleotide biosynthetic process"/>
    <property type="evidence" value="ECO:0007669"/>
    <property type="project" value="UniProtKB-KW"/>
</dbReference>
<dbReference type="InterPro" id="IPR050138">
    <property type="entry name" value="DHOase/Allantoinase_Hydrolase"/>
</dbReference>
<dbReference type="Pfam" id="PF12890">
    <property type="entry name" value="DHOase"/>
    <property type="match status" value="1"/>
</dbReference>
<feature type="domain" description="Amidohydrolase 3" evidence="3">
    <location>
        <begin position="341"/>
        <end position="422"/>
    </location>
</feature>
<evidence type="ECO:0000256" key="2">
    <source>
        <dbReference type="ARBA" id="ARBA00022975"/>
    </source>
</evidence>
<dbReference type="InterPro" id="IPR013108">
    <property type="entry name" value="Amidohydro_3"/>
</dbReference>
<name>A0A5B8RD91_9ZZZZ</name>
<keyword evidence="1" id="KW-0862">Zinc</keyword>
<dbReference type="InterPro" id="IPR004722">
    <property type="entry name" value="DHOase"/>
</dbReference>
<dbReference type="PANTHER" id="PTHR43668">
    <property type="entry name" value="ALLANTOINASE"/>
    <property type="match status" value="1"/>
</dbReference>
<reference evidence="5" key="1">
    <citation type="submission" date="2019-06" db="EMBL/GenBank/DDBJ databases">
        <authorList>
            <person name="Murdoch R.W."/>
            <person name="Fathepure B."/>
        </authorList>
    </citation>
    <scope>NUCLEOTIDE SEQUENCE</scope>
</reference>
<dbReference type="GO" id="GO:0006145">
    <property type="term" value="P:purine nucleobase catabolic process"/>
    <property type="evidence" value="ECO:0007669"/>
    <property type="project" value="TreeGrafter"/>
</dbReference>
<dbReference type="SUPFAM" id="SSF51556">
    <property type="entry name" value="Metallo-dependent hydrolases"/>
    <property type="match status" value="1"/>
</dbReference>
<accession>A0A5B8RD91</accession>
<organism evidence="5">
    <name type="scientific">uncultured organism</name>
    <dbReference type="NCBI Taxonomy" id="155900"/>
    <lineage>
        <taxon>unclassified sequences</taxon>
        <taxon>environmental samples</taxon>
    </lineage>
</organism>
<dbReference type="Pfam" id="PF07969">
    <property type="entry name" value="Amidohydro_3"/>
    <property type="match status" value="1"/>
</dbReference>
<dbReference type="SUPFAM" id="SSF51338">
    <property type="entry name" value="Composite domain of metallo-dependent hydrolases"/>
    <property type="match status" value="1"/>
</dbReference>
<dbReference type="Gene3D" id="2.30.40.10">
    <property type="entry name" value="Urease, subunit C, domain 1"/>
    <property type="match status" value="1"/>
</dbReference>